<dbReference type="EMBL" id="WNWR01000003">
    <property type="protein sequence ID" value="KAE9994673.1"/>
    <property type="molecule type" value="Genomic_DNA"/>
</dbReference>
<reference evidence="3 5" key="1">
    <citation type="submission" date="2019-11" db="EMBL/GenBank/DDBJ databases">
        <title>Venturia inaequalis Genome Resource.</title>
        <authorList>
            <person name="Lichtner F.J."/>
        </authorList>
    </citation>
    <scope>NUCLEOTIDE SEQUENCE [LARGE SCALE GENOMIC DNA]</scope>
    <source>
        <strain evidence="2 6">120213</strain>
        <strain evidence="3">Bline_iso_100314</strain>
        <strain evidence="4 7">DMI_063113</strain>
    </source>
</reference>
<accession>A0A8H3UQU9</accession>
<gene>
    <name evidence="3" type="ORF">BLS_003265</name>
    <name evidence="4" type="ORF">EG327_005119</name>
    <name evidence="2" type="ORF">EG328_006649</name>
</gene>
<evidence type="ECO:0000256" key="1">
    <source>
        <dbReference type="SAM" id="MobiDB-lite"/>
    </source>
</evidence>
<sequence length="238" mass="27763">MAEASRKRAHSSDDGPNKRPKTESASSRPSREETIETDRNRKPPVEPKPPLTFLSLPREIRQKILIDSELFEDAYDQDMKFMNNFSIFRSITLGKYDLPCRIKAPNLESVASILAAVHPTIKEDMTYLLRKHLEKIEQYDDAQVLEDQVPKVDRWYALLDCYPDDPKRFCKAIHYIVSSIEPVAIGCWKCWKYNNWKGTMQDAAGIEEPDESDLEEEVMEDDEWYQHMTDDCDCPILW</sequence>
<dbReference type="AlphaFoldDB" id="A0A8H3UQU9"/>
<dbReference type="Proteomes" id="UP000447873">
    <property type="component" value="Unassembled WGS sequence"/>
</dbReference>
<name>A0A8H3UQU9_VENIN</name>
<evidence type="ECO:0000313" key="5">
    <source>
        <dbReference type="Proteomes" id="UP000433883"/>
    </source>
</evidence>
<evidence type="ECO:0000313" key="4">
    <source>
        <dbReference type="EMBL" id="KAE9994673.1"/>
    </source>
</evidence>
<evidence type="ECO:0000313" key="2">
    <source>
        <dbReference type="EMBL" id="KAE9969862.1"/>
    </source>
</evidence>
<feature type="compositionally biased region" description="Basic and acidic residues" evidence="1">
    <location>
        <begin position="1"/>
        <end position="22"/>
    </location>
</feature>
<protein>
    <submittedName>
        <fullName evidence="3">Uncharacterized protein</fullName>
    </submittedName>
</protein>
<dbReference type="EMBL" id="WNWS01000352">
    <property type="protein sequence ID" value="KAE9969862.1"/>
    <property type="molecule type" value="Genomic_DNA"/>
</dbReference>
<proteinExistence type="predicted"/>
<organism evidence="3 5">
    <name type="scientific">Venturia inaequalis</name>
    <name type="common">Apple scab fungus</name>
    <dbReference type="NCBI Taxonomy" id="5025"/>
    <lineage>
        <taxon>Eukaryota</taxon>
        <taxon>Fungi</taxon>
        <taxon>Dikarya</taxon>
        <taxon>Ascomycota</taxon>
        <taxon>Pezizomycotina</taxon>
        <taxon>Dothideomycetes</taxon>
        <taxon>Pleosporomycetidae</taxon>
        <taxon>Venturiales</taxon>
        <taxon>Venturiaceae</taxon>
        <taxon>Venturia</taxon>
    </lineage>
</organism>
<evidence type="ECO:0000313" key="7">
    <source>
        <dbReference type="Proteomes" id="UP000490939"/>
    </source>
</evidence>
<comment type="caution">
    <text evidence="3">The sequence shown here is derived from an EMBL/GenBank/DDBJ whole genome shotgun (WGS) entry which is preliminary data.</text>
</comment>
<dbReference type="Proteomes" id="UP000490939">
    <property type="component" value="Unassembled WGS sequence"/>
</dbReference>
<dbReference type="Proteomes" id="UP000433883">
    <property type="component" value="Unassembled WGS sequence"/>
</dbReference>
<keyword evidence="7" id="KW-1185">Reference proteome</keyword>
<feature type="compositionally biased region" description="Basic and acidic residues" evidence="1">
    <location>
        <begin position="29"/>
        <end position="45"/>
    </location>
</feature>
<evidence type="ECO:0000313" key="6">
    <source>
        <dbReference type="Proteomes" id="UP000447873"/>
    </source>
</evidence>
<dbReference type="EMBL" id="WNWQ01000214">
    <property type="protein sequence ID" value="KAE9974115.1"/>
    <property type="molecule type" value="Genomic_DNA"/>
</dbReference>
<feature type="region of interest" description="Disordered" evidence="1">
    <location>
        <begin position="1"/>
        <end position="52"/>
    </location>
</feature>
<evidence type="ECO:0000313" key="3">
    <source>
        <dbReference type="EMBL" id="KAE9974115.1"/>
    </source>
</evidence>